<evidence type="ECO:0000259" key="3">
    <source>
        <dbReference type="PROSITE" id="PS50042"/>
    </source>
</evidence>
<dbReference type="EMBL" id="MKGL01000192">
    <property type="protein sequence ID" value="RNF03532.1"/>
    <property type="molecule type" value="Genomic_DNA"/>
</dbReference>
<dbReference type="PANTHER" id="PTHR11635">
    <property type="entry name" value="CAMP-DEPENDENT PROTEIN KINASE REGULATORY CHAIN"/>
    <property type="match status" value="1"/>
</dbReference>
<dbReference type="GO" id="GO:0034236">
    <property type="term" value="F:protein kinase A catalytic subunit binding"/>
    <property type="evidence" value="ECO:0007669"/>
    <property type="project" value="TreeGrafter"/>
</dbReference>
<keyword evidence="2" id="KW-0472">Membrane</keyword>
<dbReference type="OrthoDB" id="417078at2759"/>
<dbReference type="CDD" id="cd00038">
    <property type="entry name" value="CAP_ED"/>
    <property type="match status" value="2"/>
</dbReference>
<sequence length="1079" mass="117348">MRGVASPSTIFPSPPLQLHTGSGVPQPGTATITGILLSLFSRVFFPSYALFLVSASVVIAAAAVACPACILLFIFIFSPCLFFYLLLSVGFAGKGISMSFPRGSLLQTPKQQQQQQQQQKAEAAPGSRASLLPEVGTTVGGGTALTFPEAGGGEYHCACTDAENVVDEQASLQRLAEYISFCAARRDAVSAPPFDETMILECAPSAVAKTAADAAIIRDVFASHPLLCLLDTATREVLVQVTEREEVAPGVVIAPPLEINTSFVIVTHGSVYTTPNEAANRMLATRQLQQNTAPGNSTEEPERQAGTNSSAGDGGANEVGAPHLPGETFFPVNMMYATLPSHIVRAGDDGATIFRLHMQSFKYVLAKLASPPQDAPATPVNNTISVASLPSAQEGAAMDDSASMGEFLQQAQMPPYVFPVEDDAAAVIQDLLQVLQDEMDAVETQELCRRAREKTRRPSVVGESVGRSDVFRPRILEKSGEERAMLRQMIRRLPFFARLPERYVQFIVDAFERRVFPPGALITAADGELSHEFYWVERGHVVSSAVTPTHPSQLFHVNVNGGGNGVLGGTLAWQAGDVISLERLLFMYNDSVDHEPARYAAADQKDEVVLWTVRRVVVKRILMTATLRERQRLLSLIDGVGLFGALSSVEKLHLTDALLPTVYAPGSCLLSEGSTPDAIFFIDTGTIEARRATDRATAAHLQFLGRKSCVGAMEVFTVSRSPFDYVAYSHVTGYRLRCEDVSRMLAHCTLLRIAHGWCVGEGGRQGEGLRSLERLRQEQRDAASDSESEKDYTDDMCPVVLKTADDDAFLHHFFLNSTAFREATSMQRGLAVAAFEPKQELPYGCVLYAEDPTVTCEAQRRQCMYVIADGVVTLSRGGEIIMMYRQGQAVNVTPLLHKRRATPATTATVTSSTCSVYQLDRKSFRCLLMSAYLRHLQKSRSLLFTTPLASRLGDAAITAISNCAVTRVFMPGDIVLACGAEVRWVELVLEGTVDVALWKGAGNEKMLRIIASLGATDIVGALDLLHKRPSSVCYLATSRLRTLGVSAEVFLDSCLRSPAVLEYLRELQRTGRYAFYQRG</sequence>
<dbReference type="PANTHER" id="PTHR11635:SF152">
    <property type="entry name" value="CAMP-DEPENDENT PROTEIN KINASE TYPE I REGULATORY SUBUNIT-RELATED"/>
    <property type="match status" value="1"/>
</dbReference>
<dbReference type="Gene3D" id="2.60.120.10">
    <property type="entry name" value="Jelly Rolls"/>
    <property type="match status" value="5"/>
</dbReference>
<accession>A0A3R7KL00</accession>
<dbReference type="Pfam" id="PF00027">
    <property type="entry name" value="cNMP_binding"/>
    <property type="match status" value="1"/>
</dbReference>
<protein>
    <submittedName>
        <fullName evidence="4">cAMP-dependent protein kinase type II regulatory chain</fullName>
    </submittedName>
</protein>
<dbReference type="GO" id="GO:0004862">
    <property type="term" value="F:cAMP-dependent protein kinase inhibitor activity"/>
    <property type="evidence" value="ECO:0007669"/>
    <property type="project" value="TreeGrafter"/>
</dbReference>
<comment type="caution">
    <text evidence="4">The sequence shown here is derived from an EMBL/GenBank/DDBJ whole genome shotgun (WGS) entry which is preliminary data.</text>
</comment>
<feature type="domain" description="Cyclic nucleotide-binding" evidence="3">
    <location>
        <begin position="642"/>
        <end position="722"/>
    </location>
</feature>
<dbReference type="InterPro" id="IPR018490">
    <property type="entry name" value="cNMP-bd_dom_sf"/>
</dbReference>
<dbReference type="InterPro" id="IPR050503">
    <property type="entry name" value="cAMP-dep_PK_reg_su-like"/>
</dbReference>
<evidence type="ECO:0000256" key="1">
    <source>
        <dbReference type="SAM" id="MobiDB-lite"/>
    </source>
</evidence>
<keyword evidence="2" id="KW-0812">Transmembrane</keyword>
<dbReference type="Proteomes" id="UP000283634">
    <property type="component" value="Unassembled WGS sequence"/>
</dbReference>
<feature type="domain" description="Cyclic nucleotide-binding" evidence="3">
    <location>
        <begin position="495"/>
        <end position="639"/>
    </location>
</feature>
<feature type="region of interest" description="Disordered" evidence="1">
    <location>
        <begin position="107"/>
        <end position="127"/>
    </location>
</feature>
<feature type="domain" description="Cyclic nucleotide-binding" evidence="3">
    <location>
        <begin position="848"/>
        <end position="929"/>
    </location>
</feature>
<dbReference type="SMART" id="SM00100">
    <property type="entry name" value="cNMP"/>
    <property type="match status" value="4"/>
</dbReference>
<evidence type="ECO:0000313" key="5">
    <source>
        <dbReference type="Proteomes" id="UP000283634"/>
    </source>
</evidence>
<evidence type="ECO:0000313" key="4">
    <source>
        <dbReference type="EMBL" id="RNF03532.1"/>
    </source>
</evidence>
<feature type="transmembrane region" description="Helical" evidence="2">
    <location>
        <begin position="81"/>
        <end position="100"/>
    </location>
</feature>
<feature type="transmembrane region" description="Helical" evidence="2">
    <location>
        <begin position="48"/>
        <end position="74"/>
    </location>
</feature>
<feature type="region of interest" description="Disordered" evidence="1">
    <location>
        <begin position="289"/>
        <end position="323"/>
    </location>
</feature>
<dbReference type="SUPFAM" id="SSF51206">
    <property type="entry name" value="cAMP-binding domain-like"/>
    <property type="match status" value="5"/>
</dbReference>
<dbReference type="AlphaFoldDB" id="A0A3R7KL00"/>
<keyword evidence="5" id="KW-1185">Reference proteome</keyword>
<evidence type="ECO:0000256" key="2">
    <source>
        <dbReference type="SAM" id="Phobius"/>
    </source>
</evidence>
<name>A0A3R7KL00_TRYRA</name>
<feature type="compositionally biased region" description="Polar residues" evidence="1">
    <location>
        <begin position="289"/>
        <end position="298"/>
    </location>
</feature>
<dbReference type="GeneID" id="40329645"/>
<dbReference type="PROSITE" id="PS50042">
    <property type="entry name" value="CNMP_BINDING_3"/>
    <property type="match status" value="4"/>
</dbReference>
<dbReference type="InterPro" id="IPR014710">
    <property type="entry name" value="RmlC-like_jellyroll"/>
</dbReference>
<feature type="domain" description="Cyclic nucleotide-binding" evidence="3">
    <location>
        <begin position="948"/>
        <end position="1050"/>
    </location>
</feature>
<dbReference type="GO" id="GO:0005952">
    <property type="term" value="C:cAMP-dependent protein kinase complex"/>
    <property type="evidence" value="ECO:0007669"/>
    <property type="project" value="InterPro"/>
</dbReference>
<proteinExistence type="predicted"/>
<organism evidence="4 5">
    <name type="scientific">Trypanosoma rangeli</name>
    <dbReference type="NCBI Taxonomy" id="5698"/>
    <lineage>
        <taxon>Eukaryota</taxon>
        <taxon>Discoba</taxon>
        <taxon>Euglenozoa</taxon>
        <taxon>Kinetoplastea</taxon>
        <taxon>Metakinetoplastina</taxon>
        <taxon>Trypanosomatida</taxon>
        <taxon>Trypanosomatidae</taxon>
        <taxon>Trypanosoma</taxon>
        <taxon>Herpetosoma</taxon>
    </lineage>
</organism>
<keyword evidence="2" id="KW-1133">Transmembrane helix</keyword>
<dbReference type="GO" id="GO:0030552">
    <property type="term" value="F:cAMP binding"/>
    <property type="evidence" value="ECO:0007669"/>
    <property type="project" value="TreeGrafter"/>
</dbReference>
<gene>
    <name evidence="4" type="ORF">TraAM80_05712</name>
</gene>
<dbReference type="RefSeq" id="XP_029237561.1">
    <property type="nucleotide sequence ID" value="XM_029382583.1"/>
</dbReference>
<dbReference type="InterPro" id="IPR000595">
    <property type="entry name" value="cNMP-bd_dom"/>
</dbReference>
<reference evidence="4 5" key="1">
    <citation type="journal article" date="2018" name="BMC Genomics">
        <title>Genomic comparison of Trypanosoma conorhini and Trypanosoma rangeli to Trypanosoma cruzi strains of high and low virulence.</title>
        <authorList>
            <person name="Bradwell K.R."/>
            <person name="Koparde V.N."/>
            <person name="Matveyev A.V."/>
            <person name="Serrano M.G."/>
            <person name="Alves J.M."/>
            <person name="Parikh H."/>
            <person name="Huang B."/>
            <person name="Lee V."/>
            <person name="Espinosa-Alvarez O."/>
            <person name="Ortiz P.A."/>
            <person name="Costa-Martins A.G."/>
            <person name="Teixeira M.M."/>
            <person name="Buck G.A."/>
        </authorList>
    </citation>
    <scope>NUCLEOTIDE SEQUENCE [LARGE SCALE GENOMIC DNA]</scope>
    <source>
        <strain evidence="4 5">AM80</strain>
    </source>
</reference>
<dbReference type="GO" id="GO:0005829">
    <property type="term" value="C:cytosol"/>
    <property type="evidence" value="ECO:0007669"/>
    <property type="project" value="TreeGrafter"/>
</dbReference>